<evidence type="ECO:0000313" key="5">
    <source>
        <dbReference type="Proteomes" id="UP000008635"/>
    </source>
</evidence>
<dbReference type="Gene3D" id="1.10.3210.10">
    <property type="entry name" value="Hypothetical protein af1432"/>
    <property type="match status" value="1"/>
</dbReference>
<dbReference type="Gene3D" id="3.30.450.20">
    <property type="entry name" value="PAS domain"/>
    <property type="match status" value="4"/>
</dbReference>
<feature type="domain" description="PAC" evidence="2">
    <location>
        <begin position="624"/>
        <end position="677"/>
    </location>
</feature>
<dbReference type="InterPro" id="IPR029016">
    <property type="entry name" value="GAF-like_dom_sf"/>
</dbReference>
<dbReference type="Pfam" id="PF13188">
    <property type="entry name" value="PAS_8"/>
    <property type="match status" value="1"/>
</dbReference>
<proteinExistence type="predicted"/>
<dbReference type="SMART" id="SM00086">
    <property type="entry name" value="PAC"/>
    <property type="match status" value="3"/>
</dbReference>
<dbReference type="PANTHER" id="PTHR45228">
    <property type="entry name" value="CYCLIC DI-GMP PHOSPHODIESTERASE TM_0186-RELATED"/>
    <property type="match status" value="1"/>
</dbReference>
<organism evidence="4 5">
    <name type="scientific">Deinococcus maricopensis (strain DSM 21211 / LMG 22137 / NRRL B-23946 / LB-34)</name>
    <dbReference type="NCBI Taxonomy" id="709986"/>
    <lineage>
        <taxon>Bacteria</taxon>
        <taxon>Thermotogati</taxon>
        <taxon>Deinococcota</taxon>
        <taxon>Deinococci</taxon>
        <taxon>Deinococcales</taxon>
        <taxon>Deinococcaceae</taxon>
        <taxon>Deinococcus</taxon>
    </lineage>
</organism>
<dbReference type="InterPro" id="IPR037522">
    <property type="entry name" value="HD_GYP_dom"/>
</dbReference>
<protein>
    <submittedName>
        <fullName evidence="4">Putative PAS/PAC sensor protein</fullName>
    </submittedName>
</protein>
<evidence type="ECO:0000313" key="4">
    <source>
        <dbReference type="EMBL" id="ADV68066.1"/>
    </source>
</evidence>
<dbReference type="STRING" id="709986.Deima_2428"/>
<evidence type="ECO:0000259" key="1">
    <source>
        <dbReference type="PROSITE" id="PS50112"/>
    </source>
</evidence>
<dbReference type="InterPro" id="IPR003607">
    <property type="entry name" value="HD/PDEase_dom"/>
</dbReference>
<reference evidence="5" key="2">
    <citation type="submission" date="2011-01" db="EMBL/GenBank/DDBJ databases">
        <title>The complete genome of Deinococcus maricopensis DSM 21211.</title>
        <authorList>
            <consortium name="US DOE Joint Genome Institute (JGI-PGF)"/>
            <person name="Lucas S."/>
            <person name="Copeland A."/>
            <person name="Lapidus A."/>
            <person name="Goodwin L."/>
            <person name="Pitluck S."/>
            <person name="Kyrpides N."/>
            <person name="Mavromatis K."/>
            <person name="Pagani I."/>
            <person name="Ivanova N."/>
            <person name="Ovchinnikova G."/>
            <person name="Zeytun A."/>
            <person name="Detter J.C."/>
            <person name="Han C."/>
            <person name="Land M."/>
            <person name="Hauser L."/>
            <person name="Markowitz V."/>
            <person name="Cheng J.-F."/>
            <person name="Hugenholtz P."/>
            <person name="Woyke T."/>
            <person name="Wu D."/>
            <person name="Pukall R."/>
            <person name="Gehrich-Schroeter G."/>
            <person name="Brambilla E."/>
            <person name="Klenk H.-P."/>
            <person name="Eisen J.A."/>
        </authorList>
    </citation>
    <scope>NUCLEOTIDE SEQUENCE [LARGE SCALE GENOMIC DNA]</scope>
    <source>
        <strain evidence="5">DSM 21211 / LMG 22137 / NRRL B-23946 / LB-34</strain>
    </source>
</reference>
<feature type="domain" description="HD-GYP" evidence="3">
    <location>
        <begin position="841"/>
        <end position="1031"/>
    </location>
</feature>
<dbReference type="PROSITE" id="PS50112">
    <property type="entry name" value="PAS"/>
    <property type="match status" value="2"/>
</dbReference>
<dbReference type="eggNOG" id="COG3437">
    <property type="taxonomic scope" value="Bacteria"/>
</dbReference>
<dbReference type="OrthoDB" id="9798833at2"/>
<dbReference type="Pfam" id="PF08447">
    <property type="entry name" value="PAS_3"/>
    <property type="match status" value="3"/>
</dbReference>
<dbReference type="InterPro" id="IPR013655">
    <property type="entry name" value="PAS_fold_3"/>
</dbReference>
<name>E8UAH7_DEIML</name>
<dbReference type="KEGG" id="dmr:Deima_2428"/>
<accession>E8UAH7</accession>
<dbReference type="Pfam" id="PF13487">
    <property type="entry name" value="HD_5"/>
    <property type="match status" value="1"/>
</dbReference>
<dbReference type="Pfam" id="PF13185">
    <property type="entry name" value="GAF_2"/>
    <property type="match status" value="1"/>
</dbReference>
<dbReference type="SUPFAM" id="SSF109604">
    <property type="entry name" value="HD-domain/PDEase-like"/>
    <property type="match status" value="1"/>
</dbReference>
<feature type="domain" description="PAS" evidence="1">
    <location>
        <begin position="426"/>
        <end position="492"/>
    </location>
</feature>
<dbReference type="CDD" id="cd00130">
    <property type="entry name" value="PAS"/>
    <property type="match status" value="4"/>
</dbReference>
<dbReference type="InterPro" id="IPR035965">
    <property type="entry name" value="PAS-like_dom_sf"/>
</dbReference>
<dbReference type="HOGENOM" id="CLU_007497_0_0_0"/>
<dbReference type="PROSITE" id="PS51832">
    <property type="entry name" value="HD_GYP"/>
    <property type="match status" value="1"/>
</dbReference>
<dbReference type="SUPFAM" id="SSF55785">
    <property type="entry name" value="PYP-like sensor domain (PAS domain)"/>
    <property type="match status" value="4"/>
</dbReference>
<dbReference type="InterPro" id="IPR000014">
    <property type="entry name" value="PAS"/>
</dbReference>
<dbReference type="SMART" id="SM00091">
    <property type="entry name" value="PAS"/>
    <property type="match status" value="4"/>
</dbReference>
<dbReference type="RefSeq" id="WP_013557571.1">
    <property type="nucleotide sequence ID" value="NC_014958.1"/>
</dbReference>
<dbReference type="PROSITE" id="PS50113">
    <property type="entry name" value="PAC"/>
    <property type="match status" value="1"/>
</dbReference>
<dbReference type="SUPFAM" id="SSF55781">
    <property type="entry name" value="GAF domain-like"/>
    <property type="match status" value="1"/>
</dbReference>
<dbReference type="AlphaFoldDB" id="E8UAH7"/>
<dbReference type="InterPro" id="IPR003018">
    <property type="entry name" value="GAF"/>
</dbReference>
<dbReference type="Gene3D" id="3.30.450.40">
    <property type="match status" value="2"/>
</dbReference>
<dbReference type="InterPro" id="IPR000700">
    <property type="entry name" value="PAS-assoc_C"/>
</dbReference>
<evidence type="ECO:0000259" key="3">
    <source>
        <dbReference type="PROSITE" id="PS51832"/>
    </source>
</evidence>
<dbReference type="SMART" id="SM00065">
    <property type="entry name" value="GAF"/>
    <property type="match status" value="1"/>
</dbReference>
<keyword evidence="5" id="KW-1185">Reference proteome</keyword>
<dbReference type="PANTHER" id="PTHR45228:SF8">
    <property type="entry name" value="TWO-COMPONENT RESPONSE REGULATOR-RELATED"/>
    <property type="match status" value="1"/>
</dbReference>
<reference evidence="4 5" key="1">
    <citation type="journal article" date="2011" name="Stand. Genomic Sci.">
        <title>Complete genome sequence of Deinococcus maricopensis type strain (LB-34).</title>
        <authorList>
            <person name="Pukall R."/>
            <person name="Zeytun A."/>
            <person name="Lucas S."/>
            <person name="Lapidus A."/>
            <person name="Hammon N."/>
            <person name="Deshpande S."/>
            <person name="Nolan M."/>
            <person name="Cheng J.F."/>
            <person name="Pitluck S."/>
            <person name="Liolios K."/>
            <person name="Pagani I."/>
            <person name="Mikhailova N."/>
            <person name="Ivanova N."/>
            <person name="Mavromatis K."/>
            <person name="Pati A."/>
            <person name="Tapia R."/>
            <person name="Han C."/>
            <person name="Goodwin L."/>
            <person name="Chen A."/>
            <person name="Palaniappan K."/>
            <person name="Land M."/>
            <person name="Hauser L."/>
            <person name="Chang Y.J."/>
            <person name="Jeffries C.D."/>
            <person name="Brambilla E.M."/>
            <person name="Rohde M."/>
            <person name="Goker M."/>
            <person name="Detter J.C."/>
            <person name="Woyke T."/>
            <person name="Bristow J."/>
            <person name="Eisen J.A."/>
            <person name="Markowitz V."/>
            <person name="Hugenholtz P."/>
            <person name="Kyrpides N.C."/>
            <person name="Klenk H.P."/>
        </authorList>
    </citation>
    <scope>NUCLEOTIDE SEQUENCE [LARGE SCALE GENOMIC DNA]</scope>
    <source>
        <strain evidence="5">DSM 21211 / LMG 22137 / NRRL B-23946 / LB-34</strain>
    </source>
</reference>
<dbReference type="CDD" id="cd00077">
    <property type="entry name" value="HDc"/>
    <property type="match status" value="1"/>
</dbReference>
<dbReference type="Proteomes" id="UP000008635">
    <property type="component" value="Chromosome"/>
</dbReference>
<dbReference type="InterPro" id="IPR052020">
    <property type="entry name" value="Cyclic_di-GMP/3'3'-cGAMP_PDE"/>
</dbReference>
<feature type="domain" description="PAS" evidence="1">
    <location>
        <begin position="550"/>
        <end position="620"/>
    </location>
</feature>
<dbReference type="EMBL" id="CP002454">
    <property type="protein sequence ID" value="ADV68066.1"/>
    <property type="molecule type" value="Genomic_DNA"/>
</dbReference>
<dbReference type="InterPro" id="IPR001610">
    <property type="entry name" value="PAC"/>
</dbReference>
<gene>
    <name evidence="4" type="ordered locus">Deima_2428</name>
</gene>
<dbReference type="NCBIfam" id="TIGR00229">
    <property type="entry name" value="sensory_box"/>
    <property type="match status" value="4"/>
</dbReference>
<evidence type="ECO:0000259" key="2">
    <source>
        <dbReference type="PROSITE" id="PS50113"/>
    </source>
</evidence>
<sequence>MTYPHPHPSSAALPGSLWQALVEHTPTLTMLLSPGGAVRYVSPSVTDLLGHAAATLLTEFTPHLHASDLPHLRACLQRAHTDTHAVRLSPFRVRHALGHWVWLEGSLSNLTAHPDVGALVVQVQPTQDRVQALERVEVLLGITAALSGCVTPGEAIHAVLHQGLRALGADAGGVLLLSEAGQHLELAGQLHYPDDIVRMLQCVPLDAPLLVAEVARDGRARYYTERQYAARYPHLQGTRPDGARSAAALPLVVQGRVIGAVGLTFHQDRTFSSDDQTFMETLAHQCAQAIDRTRLAQLMEQRTRRERTLTQYSTDVVTILGLDGTLLYCSPSVARVIGLNAPSLNEVLARVHPEDHAAVLATYHAAAEQPGATLQVTYRFRHGEGHWVWLEAHLVNQGQDPTVGGIVITTHDVTAREQSTELLARSEAAFQQLFTANPLPMWVFDRQTLRFLAVNDAAIWHYGYPREAFLNMRLTDIRAPEEHDDLQRRVEELELTSGLRMYAQHRLRTGARIDVQACYHQLDFGGVPAAFGVIEDVTAQRAAQRALEDSEQRYRLLSENAPSLIRRFRRDGACVYASSAARTLLGHEPSDLIGLDVCHTVHPDDLPGVMEAAARAFEDPSRFEPQTYRMRRQDGTHVWVETTMRAIIDPNTNELLEYQASTVDISARQAAEAEVQEQLRRYRDLLSLTGALEQPRAPECVAQEALERCLALTEYTHGYVVELKGEEIVTTATRGGDAAAMQRAVQRIAARQHLTVIREALRAQQPFFAEQHAPTQADVHAGHFPNFCLLPLTGMENMQAALVFVRAGQDTGVREETRSLLTIVADRVRHAFERSMHLQDLQVSRHETLRALGLALEYRDYETKGHTDRVLRWTERLGTALGVRDDDLDALRWGALLHDTGKVAMPDGILLKPGRLTPEEFEVIKRHPVIGFEMLEHIPSLPATTLDVVLYHQERWNGSGYPTARAGHDIPLAARIFAVVDVYDALTSERPYKHAWTHEAATEQLRADAGVLLDPQIVEAFLALFDPVSTA</sequence>
<dbReference type="SMART" id="SM00471">
    <property type="entry name" value="HDc"/>
    <property type="match status" value="1"/>
</dbReference>